<accession>A0A2M7RJL7</accession>
<dbReference type="Proteomes" id="UP000230779">
    <property type="component" value="Unassembled WGS sequence"/>
</dbReference>
<dbReference type="InterPro" id="IPR036986">
    <property type="entry name" value="S4_RNA-bd_sf"/>
</dbReference>
<dbReference type="PANTHER" id="PTHR11766:SF1">
    <property type="entry name" value="TYROSINE--TRNA LIGASE"/>
    <property type="match status" value="1"/>
</dbReference>
<organism evidence="11 12">
    <name type="scientific">Candidatus Kerfeldbacteria bacterium CG_4_10_14_0_8_um_filter_42_10</name>
    <dbReference type="NCBI Taxonomy" id="2014248"/>
    <lineage>
        <taxon>Bacteria</taxon>
        <taxon>Candidatus Kerfeldiibacteriota</taxon>
    </lineage>
</organism>
<evidence type="ECO:0000256" key="10">
    <source>
        <dbReference type="RuleBase" id="RU363036"/>
    </source>
</evidence>
<evidence type="ECO:0000256" key="5">
    <source>
        <dbReference type="ARBA" id="ARBA00022917"/>
    </source>
</evidence>
<dbReference type="NCBIfam" id="TIGR00234">
    <property type="entry name" value="tyrS"/>
    <property type="match status" value="1"/>
</dbReference>
<name>A0A2M7RJL7_9BACT</name>
<dbReference type="SUPFAM" id="SSF52374">
    <property type="entry name" value="Nucleotidylyl transferase"/>
    <property type="match status" value="1"/>
</dbReference>
<dbReference type="Gene3D" id="3.40.50.620">
    <property type="entry name" value="HUPs"/>
    <property type="match status" value="1"/>
</dbReference>
<evidence type="ECO:0000256" key="9">
    <source>
        <dbReference type="PROSITE-ProRule" id="PRU00182"/>
    </source>
</evidence>
<dbReference type="SUPFAM" id="SSF55174">
    <property type="entry name" value="Alpha-L RNA-binding motif"/>
    <property type="match status" value="1"/>
</dbReference>
<gene>
    <name evidence="11" type="primary">tyrS</name>
    <name evidence="11" type="ORF">COY66_02515</name>
</gene>
<evidence type="ECO:0000256" key="2">
    <source>
        <dbReference type="ARBA" id="ARBA00022598"/>
    </source>
</evidence>
<dbReference type="GO" id="GO:0004831">
    <property type="term" value="F:tyrosine-tRNA ligase activity"/>
    <property type="evidence" value="ECO:0007669"/>
    <property type="project" value="UniProtKB-UniRule"/>
</dbReference>
<comment type="caution">
    <text evidence="11">The sequence shown here is derived from an EMBL/GenBank/DDBJ whole genome shotgun (WGS) entry which is preliminary data.</text>
</comment>
<keyword evidence="9" id="KW-0694">RNA-binding</keyword>
<reference evidence="11 12" key="1">
    <citation type="submission" date="2017-09" db="EMBL/GenBank/DDBJ databases">
        <title>Depth-based differentiation of microbial function through sediment-hosted aquifers and enrichment of novel symbionts in the deep terrestrial subsurface.</title>
        <authorList>
            <person name="Probst A.J."/>
            <person name="Ladd B."/>
            <person name="Jarett J.K."/>
            <person name="Geller-Mcgrath D.E."/>
            <person name="Sieber C.M."/>
            <person name="Emerson J.B."/>
            <person name="Anantharaman K."/>
            <person name="Thomas B.C."/>
            <person name="Malmstrom R."/>
            <person name="Stieglmeier M."/>
            <person name="Klingl A."/>
            <person name="Woyke T."/>
            <person name="Ryan C.M."/>
            <person name="Banfield J.F."/>
        </authorList>
    </citation>
    <scope>NUCLEOTIDE SEQUENCE [LARGE SCALE GENOMIC DNA]</scope>
    <source>
        <strain evidence="11">CG_4_10_14_0_8_um_filter_42_10</strain>
    </source>
</reference>
<evidence type="ECO:0000256" key="4">
    <source>
        <dbReference type="ARBA" id="ARBA00022840"/>
    </source>
</evidence>
<evidence type="ECO:0000256" key="1">
    <source>
        <dbReference type="ARBA" id="ARBA00013160"/>
    </source>
</evidence>
<evidence type="ECO:0000256" key="6">
    <source>
        <dbReference type="ARBA" id="ARBA00023146"/>
    </source>
</evidence>
<comment type="similarity">
    <text evidence="10">Belongs to the class-I aminoacyl-tRNA synthetase family.</text>
</comment>
<dbReference type="PROSITE" id="PS50889">
    <property type="entry name" value="S4"/>
    <property type="match status" value="1"/>
</dbReference>
<evidence type="ECO:0000256" key="7">
    <source>
        <dbReference type="ARBA" id="ARBA00048248"/>
    </source>
</evidence>
<dbReference type="Gene3D" id="1.10.240.10">
    <property type="entry name" value="Tyrosyl-Transfer RNA Synthetase"/>
    <property type="match status" value="1"/>
</dbReference>
<evidence type="ECO:0000256" key="8">
    <source>
        <dbReference type="NCBIfam" id="TIGR00234"/>
    </source>
</evidence>
<evidence type="ECO:0000313" key="12">
    <source>
        <dbReference type="Proteomes" id="UP000230779"/>
    </source>
</evidence>
<dbReference type="Gene3D" id="3.10.290.10">
    <property type="entry name" value="RNA-binding S4 domain"/>
    <property type="match status" value="1"/>
</dbReference>
<dbReference type="GO" id="GO:0006437">
    <property type="term" value="P:tyrosyl-tRNA aminoacylation"/>
    <property type="evidence" value="ECO:0007669"/>
    <property type="project" value="UniProtKB-UniRule"/>
</dbReference>
<dbReference type="PANTHER" id="PTHR11766">
    <property type="entry name" value="TYROSYL-TRNA SYNTHETASE"/>
    <property type="match status" value="1"/>
</dbReference>
<dbReference type="GO" id="GO:0003723">
    <property type="term" value="F:RNA binding"/>
    <property type="evidence" value="ECO:0007669"/>
    <property type="project" value="UniProtKB-KW"/>
</dbReference>
<proteinExistence type="inferred from homology"/>
<keyword evidence="6 10" id="KW-0030">Aminoacyl-tRNA synthetase</keyword>
<dbReference type="PRINTS" id="PR01040">
    <property type="entry name" value="TRNASYNTHTYR"/>
</dbReference>
<dbReference type="EC" id="6.1.1.1" evidence="1 8"/>
<dbReference type="Pfam" id="PF00579">
    <property type="entry name" value="tRNA-synt_1b"/>
    <property type="match status" value="1"/>
</dbReference>
<keyword evidence="5 10" id="KW-0648">Protein biosynthesis</keyword>
<keyword evidence="2 10" id="KW-0436">Ligase</keyword>
<dbReference type="InterPro" id="IPR014729">
    <property type="entry name" value="Rossmann-like_a/b/a_fold"/>
</dbReference>
<dbReference type="EMBL" id="PFMD01000025">
    <property type="protein sequence ID" value="PIY96904.1"/>
    <property type="molecule type" value="Genomic_DNA"/>
</dbReference>
<evidence type="ECO:0000313" key="11">
    <source>
        <dbReference type="EMBL" id="PIY96904.1"/>
    </source>
</evidence>
<sequence length="405" mass="46419">MREVITDSRKIGDVISFFSRTTDEIVTLEELKRTLESGRQLVMKYGVDVTAPDIHIGHAVNLWMYRKLQELGHKVVFLIGDFTTQIGDPTGKNKTRPIIPLAEIQRNADAFIKQAEMILHTEPEVLEVRRNSEWLTELSARELLNLMSMVTNDKLIAREMFRQRIAKGEEIYEHELIYPILQGYDSVILGSDLTIIGSDQLYNEMMGRAYQVKFGKKPQIIITTKITPGIDGKGKQSKSVGNYISLLHSPREKFGRIMSMPDNLVTQYFQVYTEVPLDEIAVMEDEYSDNLMEYKLRLAKEIVRRYHGGEIAEGEYEWFKKTFSKREVPDDAPRISIGAAEASIYRILRQCFPTEKSNGDIKRLIIQRAVTVSGNTVTDPEEKIRLTPEGIQIKAGKRTWFIVVP</sequence>
<comment type="catalytic activity">
    <reaction evidence="7">
        <text>tRNA(Tyr) + L-tyrosine + ATP = L-tyrosyl-tRNA(Tyr) + AMP + diphosphate + H(+)</text>
        <dbReference type="Rhea" id="RHEA:10220"/>
        <dbReference type="Rhea" id="RHEA-COMP:9706"/>
        <dbReference type="Rhea" id="RHEA-COMP:9707"/>
        <dbReference type="ChEBI" id="CHEBI:15378"/>
        <dbReference type="ChEBI" id="CHEBI:30616"/>
        <dbReference type="ChEBI" id="CHEBI:33019"/>
        <dbReference type="ChEBI" id="CHEBI:58315"/>
        <dbReference type="ChEBI" id="CHEBI:78442"/>
        <dbReference type="ChEBI" id="CHEBI:78536"/>
        <dbReference type="ChEBI" id="CHEBI:456215"/>
        <dbReference type="EC" id="6.1.1.1"/>
    </reaction>
</comment>
<dbReference type="InterPro" id="IPR024088">
    <property type="entry name" value="Tyr-tRNA-ligase_bac-type"/>
</dbReference>
<keyword evidence="4 10" id="KW-0067">ATP-binding</keyword>
<evidence type="ECO:0000256" key="3">
    <source>
        <dbReference type="ARBA" id="ARBA00022741"/>
    </source>
</evidence>
<dbReference type="GO" id="GO:0005524">
    <property type="term" value="F:ATP binding"/>
    <property type="evidence" value="ECO:0007669"/>
    <property type="project" value="UniProtKB-KW"/>
</dbReference>
<dbReference type="InterPro" id="IPR002305">
    <property type="entry name" value="aa-tRNA-synth_Ic"/>
</dbReference>
<dbReference type="GO" id="GO:0005829">
    <property type="term" value="C:cytosol"/>
    <property type="evidence" value="ECO:0007669"/>
    <property type="project" value="TreeGrafter"/>
</dbReference>
<dbReference type="InterPro" id="IPR002307">
    <property type="entry name" value="Tyr-tRNA-ligase"/>
</dbReference>
<dbReference type="AlphaFoldDB" id="A0A2M7RJL7"/>
<protein>
    <recommendedName>
        <fullName evidence="1 8">Tyrosine--tRNA ligase</fullName>
        <ecNumber evidence="1 8">6.1.1.1</ecNumber>
    </recommendedName>
</protein>
<keyword evidence="3 10" id="KW-0547">Nucleotide-binding</keyword>